<dbReference type="RefSeq" id="XP_062732427.1">
    <property type="nucleotide sequence ID" value="XM_062879086.1"/>
</dbReference>
<evidence type="ECO:0000313" key="1">
    <source>
        <dbReference type="EMBL" id="KAK4643451.1"/>
    </source>
</evidence>
<dbReference type="EMBL" id="JAFFGZ010000006">
    <property type="protein sequence ID" value="KAK4643451.1"/>
    <property type="molecule type" value="Genomic_DNA"/>
</dbReference>
<proteinExistence type="predicted"/>
<protein>
    <submittedName>
        <fullName evidence="1">Uncharacterized protein</fullName>
    </submittedName>
</protein>
<name>A0ABR0FHM8_9PEZI</name>
<dbReference type="GeneID" id="87898568"/>
<organism evidence="1 2">
    <name type="scientific">Podospora bellae-mahoneyi</name>
    <dbReference type="NCBI Taxonomy" id="2093777"/>
    <lineage>
        <taxon>Eukaryota</taxon>
        <taxon>Fungi</taxon>
        <taxon>Dikarya</taxon>
        <taxon>Ascomycota</taxon>
        <taxon>Pezizomycotina</taxon>
        <taxon>Sordariomycetes</taxon>
        <taxon>Sordariomycetidae</taxon>
        <taxon>Sordariales</taxon>
        <taxon>Podosporaceae</taxon>
        <taxon>Podospora</taxon>
    </lineage>
</organism>
<sequence>MVCKPCFKGWHDSIRNRQTNATPANFTPSPGAALPQIPAPPVVPCPICRRSLSLLNSSHCRHLLSPVPLLPIFAVPRMLPDGGPAPKICSDCWLLRGRKLGELVCTFKELNVQADEIETEVRLCFPHVVNSRDPAGHTMGVIRGRMVQEELARKTWAGSSWQAMGRDFGEARGEYMK</sequence>
<keyword evidence="2" id="KW-1185">Reference proteome</keyword>
<dbReference type="Proteomes" id="UP001322138">
    <property type="component" value="Unassembled WGS sequence"/>
</dbReference>
<comment type="caution">
    <text evidence="1">The sequence shown here is derived from an EMBL/GenBank/DDBJ whole genome shotgun (WGS) entry which is preliminary data.</text>
</comment>
<reference evidence="1 2" key="1">
    <citation type="journal article" date="2023" name="bioRxiv">
        <title>High-quality genome assemblies of four members of thePodospora anserinaspecies complex.</title>
        <authorList>
            <person name="Ament-Velasquez S.L."/>
            <person name="Vogan A.A."/>
            <person name="Wallerman O."/>
            <person name="Hartmann F."/>
            <person name="Gautier V."/>
            <person name="Silar P."/>
            <person name="Giraud T."/>
            <person name="Johannesson H."/>
        </authorList>
    </citation>
    <scope>NUCLEOTIDE SEQUENCE [LARGE SCALE GENOMIC DNA]</scope>
    <source>
        <strain evidence="1 2">CBS 112042</strain>
    </source>
</reference>
<gene>
    <name evidence="1" type="ORF">QC761_408064</name>
</gene>
<accession>A0ABR0FHM8</accession>
<evidence type="ECO:0000313" key="2">
    <source>
        <dbReference type="Proteomes" id="UP001322138"/>
    </source>
</evidence>